<dbReference type="PROSITE" id="PS00676">
    <property type="entry name" value="SIGMA54_INTERACT_2"/>
    <property type="match status" value="1"/>
</dbReference>
<evidence type="ECO:0000256" key="5">
    <source>
        <dbReference type="ARBA" id="ARBA00023125"/>
    </source>
</evidence>
<dbReference type="Gene3D" id="3.30.450.20">
    <property type="entry name" value="PAS domain"/>
    <property type="match status" value="1"/>
</dbReference>
<dbReference type="PANTHER" id="PTHR32071:SF57">
    <property type="entry name" value="C4-DICARBOXYLATE TRANSPORT TRANSCRIPTIONAL REGULATORY PROTEIN DCTD"/>
    <property type="match status" value="1"/>
</dbReference>
<dbReference type="Gene3D" id="3.30.70.260">
    <property type="match status" value="1"/>
</dbReference>
<keyword evidence="4" id="KW-0805">Transcription regulation</keyword>
<feature type="domain" description="ACT" evidence="10">
    <location>
        <begin position="2"/>
        <end position="71"/>
    </location>
</feature>
<evidence type="ECO:0000256" key="4">
    <source>
        <dbReference type="ARBA" id="ARBA00023015"/>
    </source>
</evidence>
<dbReference type="InterPro" id="IPR045865">
    <property type="entry name" value="ACT-like_dom_sf"/>
</dbReference>
<keyword evidence="5" id="KW-0238">DNA-binding</keyword>
<dbReference type="SMART" id="SM00382">
    <property type="entry name" value="AAA"/>
    <property type="match status" value="1"/>
</dbReference>
<dbReference type="SUPFAM" id="SSF46689">
    <property type="entry name" value="Homeodomain-like"/>
    <property type="match status" value="1"/>
</dbReference>
<dbReference type="Gene3D" id="3.40.50.300">
    <property type="entry name" value="P-loop containing nucleotide triphosphate hydrolases"/>
    <property type="match status" value="1"/>
</dbReference>
<dbReference type="InterPro" id="IPR025943">
    <property type="entry name" value="Sigma_54_int_dom_ATP-bd_2"/>
</dbReference>
<evidence type="ECO:0000256" key="2">
    <source>
        <dbReference type="ARBA" id="ARBA00022797"/>
    </source>
</evidence>
<organism evidence="11 12">
    <name type="scientific">Sporomusa acidovorans (strain ATCC 49682 / DSM 3132 / Mol)</name>
    <dbReference type="NCBI Taxonomy" id="1123286"/>
    <lineage>
        <taxon>Bacteria</taxon>
        <taxon>Bacillati</taxon>
        <taxon>Bacillota</taxon>
        <taxon>Negativicutes</taxon>
        <taxon>Selenomonadales</taxon>
        <taxon>Sporomusaceae</taxon>
        <taxon>Sporomusa</taxon>
    </lineage>
</organism>
<dbReference type="Gene3D" id="1.10.8.60">
    <property type="match status" value="1"/>
</dbReference>
<dbReference type="InterPro" id="IPR025662">
    <property type="entry name" value="Sigma_54_int_dom_ATP-bd_1"/>
</dbReference>
<dbReference type="EMBL" id="CP155571">
    <property type="protein sequence ID" value="XFO70520.1"/>
    <property type="molecule type" value="Genomic_DNA"/>
</dbReference>
<dbReference type="InterPro" id="IPR003593">
    <property type="entry name" value="AAA+_ATPase"/>
</dbReference>
<protein>
    <recommendedName>
        <fullName evidence="8">HTH-type transcriptional regulatory protein TyrR</fullName>
    </recommendedName>
</protein>
<keyword evidence="3" id="KW-0067">ATP-binding</keyword>
<proteinExistence type="predicted"/>
<dbReference type="Gene3D" id="1.10.10.60">
    <property type="entry name" value="Homeodomain-like"/>
    <property type="match status" value="1"/>
</dbReference>
<dbReference type="PROSITE" id="PS00688">
    <property type="entry name" value="SIGMA54_INTERACT_3"/>
    <property type="match status" value="1"/>
</dbReference>
<dbReference type="InterPro" id="IPR002912">
    <property type="entry name" value="ACT_dom"/>
</dbReference>
<name>A0ABZ3IWX7_SPOA4</name>
<dbReference type="Proteomes" id="UP000216052">
    <property type="component" value="Chromosome"/>
</dbReference>
<dbReference type="PROSITE" id="PS51671">
    <property type="entry name" value="ACT"/>
    <property type="match status" value="1"/>
</dbReference>
<keyword evidence="12" id="KW-1185">Reference proteome</keyword>
<evidence type="ECO:0000259" key="10">
    <source>
        <dbReference type="PROSITE" id="PS51671"/>
    </source>
</evidence>
<sequence>MRLRLPCVNRVGLIHDITQCLAKRQINIVSLEVEQGNVFLECPWLEPEREKAFIQALRKIGGVYRVETIALMPSKERAEQLNAILGSVQDGILTVNQDSILTQCNMAAVRILRLSLAASMGQPIDDSLAGNLFVLETLRTGKSFRNREVFVDSKGGYCIVSTLPLRNRQEEVVGAVAVVRDIREVRELVHKITASRPVTFADIPFTSTAMARVMEQARLYARSDSTVLLCGETGTGKELFARALHSGSSRAQAAFIPVNCAAIPETLLESELFGYEEGAFTGAVKGGKPGLFELANEGTLFLDEIGEMSVHLQAKLLRTLQDRRVRRVGSSREIAINVRIISATNRDLEKQVAGGLFREDLYYRLNVIPLFLPPLRERQEDIRLLAEYFLKRFAGKLQRPVQGFTPAALERLQYYDWPGNVRELENVVERAVNLVGGTAVEERHILLGRRPPSRQIQVPDVRFETYQTLHERLAQVEKIILRETVKRFGSARRVGSVLGLSHTAVLKKLRKYNLNQPHQANDG</sequence>
<dbReference type="InterPro" id="IPR035965">
    <property type="entry name" value="PAS-like_dom_sf"/>
</dbReference>
<dbReference type="Pfam" id="PF25601">
    <property type="entry name" value="AAA_lid_14"/>
    <property type="match status" value="1"/>
</dbReference>
<keyword evidence="2" id="KW-0058">Aromatic hydrocarbons catabolism</keyword>
<evidence type="ECO:0000256" key="8">
    <source>
        <dbReference type="ARBA" id="ARBA00029500"/>
    </source>
</evidence>
<reference evidence="11" key="1">
    <citation type="submission" date="2024-05" db="EMBL/GenBank/DDBJ databases">
        <title>Isolation and characterization of Sporomusa carbonis sp. nov., a carboxydotrophic hydrogenogen in the genus of Sporomusa isolated from a charcoal burning pile.</title>
        <authorList>
            <person name="Boeer T."/>
            <person name="Rosenbaum F."/>
            <person name="Eysell L."/>
            <person name="Mueller V."/>
            <person name="Daniel R."/>
            <person name="Poehlein A."/>
        </authorList>
    </citation>
    <scope>NUCLEOTIDE SEQUENCE [LARGE SCALE GENOMIC DNA]</scope>
    <source>
        <strain evidence="11">DSM 3132</strain>
    </source>
</reference>
<dbReference type="InterPro" id="IPR027417">
    <property type="entry name" value="P-loop_NTPase"/>
</dbReference>
<evidence type="ECO:0000256" key="3">
    <source>
        <dbReference type="ARBA" id="ARBA00022840"/>
    </source>
</evidence>
<evidence type="ECO:0000256" key="7">
    <source>
        <dbReference type="ARBA" id="ARBA00023163"/>
    </source>
</evidence>
<dbReference type="Pfam" id="PF00158">
    <property type="entry name" value="Sigma54_activat"/>
    <property type="match status" value="1"/>
</dbReference>
<gene>
    <name evidence="11" type="primary">norR_2</name>
    <name evidence="11" type="ORF">SPACI_005190</name>
</gene>
<dbReference type="Pfam" id="PF00989">
    <property type="entry name" value="PAS"/>
    <property type="match status" value="1"/>
</dbReference>
<dbReference type="NCBIfam" id="TIGR04381">
    <property type="entry name" value="HTH_TypR"/>
    <property type="match status" value="1"/>
</dbReference>
<dbReference type="SUPFAM" id="SSF52540">
    <property type="entry name" value="P-loop containing nucleoside triphosphate hydrolases"/>
    <property type="match status" value="1"/>
</dbReference>
<keyword evidence="6" id="KW-0010">Activator</keyword>
<feature type="domain" description="Sigma-54 factor interaction" evidence="9">
    <location>
        <begin position="203"/>
        <end position="433"/>
    </location>
</feature>
<evidence type="ECO:0000256" key="1">
    <source>
        <dbReference type="ARBA" id="ARBA00022741"/>
    </source>
</evidence>
<dbReference type="InterPro" id="IPR013767">
    <property type="entry name" value="PAS_fold"/>
</dbReference>
<evidence type="ECO:0000259" key="9">
    <source>
        <dbReference type="PROSITE" id="PS50045"/>
    </source>
</evidence>
<dbReference type="InterPro" id="IPR002078">
    <property type="entry name" value="Sigma_54_int"/>
</dbReference>
<dbReference type="PROSITE" id="PS00675">
    <property type="entry name" value="SIGMA54_INTERACT_1"/>
    <property type="match status" value="1"/>
</dbReference>
<dbReference type="RefSeq" id="WP_093794283.1">
    <property type="nucleotide sequence ID" value="NZ_CP155571.1"/>
</dbReference>
<evidence type="ECO:0000313" key="12">
    <source>
        <dbReference type="Proteomes" id="UP000216052"/>
    </source>
</evidence>
<keyword evidence="7" id="KW-0804">Transcription</keyword>
<evidence type="ECO:0000256" key="6">
    <source>
        <dbReference type="ARBA" id="ARBA00023159"/>
    </source>
</evidence>
<dbReference type="Pfam" id="PF18024">
    <property type="entry name" value="HTH_50"/>
    <property type="match status" value="1"/>
</dbReference>
<keyword evidence="1" id="KW-0547">Nucleotide-binding</keyword>
<dbReference type="SUPFAM" id="SSF55785">
    <property type="entry name" value="PYP-like sensor domain (PAS domain)"/>
    <property type="match status" value="1"/>
</dbReference>
<dbReference type="SUPFAM" id="SSF55021">
    <property type="entry name" value="ACT-like"/>
    <property type="match status" value="1"/>
</dbReference>
<dbReference type="InterPro" id="IPR009057">
    <property type="entry name" value="Homeodomain-like_sf"/>
</dbReference>
<dbReference type="InterPro" id="IPR025944">
    <property type="entry name" value="Sigma_54_int_dom_CS"/>
</dbReference>
<dbReference type="PANTHER" id="PTHR32071">
    <property type="entry name" value="TRANSCRIPTIONAL REGULATORY PROTEIN"/>
    <property type="match status" value="1"/>
</dbReference>
<evidence type="ECO:0000313" key="11">
    <source>
        <dbReference type="EMBL" id="XFO70520.1"/>
    </source>
</evidence>
<dbReference type="CDD" id="cd00009">
    <property type="entry name" value="AAA"/>
    <property type="match status" value="1"/>
</dbReference>
<dbReference type="InterPro" id="IPR030828">
    <property type="entry name" value="HTH_TyrR"/>
</dbReference>
<dbReference type="PROSITE" id="PS50045">
    <property type="entry name" value="SIGMA54_INTERACT_4"/>
    <property type="match status" value="1"/>
</dbReference>
<dbReference type="InterPro" id="IPR058031">
    <property type="entry name" value="AAA_lid_NorR"/>
</dbReference>
<accession>A0ABZ3IWX7</accession>